<evidence type="ECO:0000256" key="1">
    <source>
        <dbReference type="ARBA" id="ARBA00002325"/>
    </source>
</evidence>
<dbReference type="InterPro" id="IPR007264">
    <property type="entry name" value="H/ACA_rnp_Nop10"/>
</dbReference>
<protein>
    <recommendedName>
        <fullName evidence="3 7">Ribosome biogenesis protein Nop10</fullName>
    </recommendedName>
</protein>
<evidence type="ECO:0000256" key="3">
    <source>
        <dbReference type="ARBA" id="ARBA00018821"/>
    </source>
</evidence>
<dbReference type="Proteomes" id="UP001063698">
    <property type="component" value="Chromosome"/>
</dbReference>
<evidence type="ECO:0000256" key="7">
    <source>
        <dbReference type="HAMAP-Rule" id="MF_00803"/>
    </source>
</evidence>
<keyword evidence="5 7" id="KW-0698">rRNA processing</keyword>
<dbReference type="Pfam" id="PF04135">
    <property type="entry name" value="Nop10p"/>
    <property type="match status" value="1"/>
</dbReference>
<name>A0A977PKR0_9CREN</name>
<dbReference type="InterPro" id="IPR023532">
    <property type="entry name" value="Nop10_arc-typ"/>
</dbReference>
<dbReference type="PANTHER" id="PTHR13305">
    <property type="entry name" value="RIBOSOME BIOGENESIS PROTEIN NOP10"/>
    <property type="match status" value="1"/>
</dbReference>
<dbReference type="HAMAP" id="MF_00803">
    <property type="entry name" value="Nop10"/>
    <property type="match status" value="1"/>
</dbReference>
<evidence type="ECO:0000313" key="8">
    <source>
        <dbReference type="EMBL" id="UXD21689.1"/>
    </source>
</evidence>
<proteinExistence type="inferred from homology"/>
<organism evidence="8 9">
    <name type="scientific">Ignicoccus pacificus DSM 13166</name>
    <dbReference type="NCBI Taxonomy" id="940294"/>
    <lineage>
        <taxon>Archaea</taxon>
        <taxon>Thermoproteota</taxon>
        <taxon>Thermoprotei</taxon>
        <taxon>Desulfurococcales</taxon>
        <taxon>Desulfurococcaceae</taxon>
        <taxon>Ignicoccus</taxon>
    </lineage>
</organism>
<dbReference type="EMBL" id="CP006868">
    <property type="protein sequence ID" value="UXD21689.1"/>
    <property type="molecule type" value="Genomic_DNA"/>
</dbReference>
<dbReference type="GO" id="GO:1990904">
    <property type="term" value="C:ribonucleoprotein complex"/>
    <property type="evidence" value="ECO:0007669"/>
    <property type="project" value="UniProtKB-KW"/>
</dbReference>
<evidence type="ECO:0000313" key="9">
    <source>
        <dbReference type="Proteomes" id="UP001063698"/>
    </source>
</evidence>
<gene>
    <name evidence="7" type="primary">nop10</name>
    <name evidence="8" type="ORF">IPA_06840</name>
</gene>
<dbReference type="SUPFAM" id="SSF144210">
    <property type="entry name" value="Nop10-like SnoRNP"/>
    <property type="match status" value="1"/>
</dbReference>
<dbReference type="PANTHER" id="PTHR13305:SF0">
    <property type="entry name" value="H_ACA RIBONUCLEOPROTEIN COMPLEX SUBUNIT 3"/>
    <property type="match status" value="1"/>
</dbReference>
<keyword evidence="9" id="KW-1185">Reference proteome</keyword>
<dbReference type="Gene3D" id="2.20.28.40">
    <property type="entry name" value="H/ACA ribonucleoprotein complex, subunit Nop10"/>
    <property type="match status" value="1"/>
</dbReference>
<keyword evidence="6 7" id="KW-0687">Ribonucleoprotein</keyword>
<reference evidence="8" key="1">
    <citation type="submission" date="2013-11" db="EMBL/GenBank/DDBJ databases">
        <title>Comparative genomics of Ignicoccus.</title>
        <authorList>
            <person name="Podar M."/>
        </authorList>
    </citation>
    <scope>NUCLEOTIDE SEQUENCE</scope>
    <source>
        <strain evidence="8">DSM 13166</strain>
    </source>
</reference>
<comment type="similarity">
    <text evidence="2 7">Belongs to the NOP10 family.</text>
</comment>
<dbReference type="KEGG" id="ipc:IPA_06840"/>
<comment type="function">
    <text evidence="1 7">Involved in ribosome biogenesis; more specifically in 18S rRNA pseudouridylation and in cleavage of pre-rRNA.</text>
</comment>
<dbReference type="GO" id="GO:0030515">
    <property type="term" value="F:snoRNA binding"/>
    <property type="evidence" value="ECO:0007669"/>
    <property type="project" value="InterPro"/>
</dbReference>
<dbReference type="NCBIfam" id="NF009623">
    <property type="entry name" value="PRK13130.1"/>
    <property type="match status" value="1"/>
</dbReference>
<accession>A0A977PKR0</accession>
<dbReference type="GO" id="GO:0006364">
    <property type="term" value="P:rRNA processing"/>
    <property type="evidence" value="ECO:0007669"/>
    <property type="project" value="UniProtKB-UniRule"/>
</dbReference>
<evidence type="ECO:0000256" key="4">
    <source>
        <dbReference type="ARBA" id="ARBA00022517"/>
    </source>
</evidence>
<evidence type="ECO:0000256" key="2">
    <source>
        <dbReference type="ARBA" id="ARBA00009462"/>
    </source>
</evidence>
<dbReference type="InterPro" id="IPR036756">
    <property type="entry name" value="H/ACA_rnp_Nop10_sf"/>
</dbReference>
<keyword evidence="4 7" id="KW-0690">Ribosome biogenesis</keyword>
<evidence type="ECO:0000256" key="6">
    <source>
        <dbReference type="ARBA" id="ARBA00023274"/>
    </source>
</evidence>
<evidence type="ECO:0000256" key="5">
    <source>
        <dbReference type="ARBA" id="ARBA00022552"/>
    </source>
</evidence>
<dbReference type="AlphaFoldDB" id="A0A977PKR0"/>
<sequence>MKWLMRRCDNCGRYTFKEVCPVCGSPTRVPHPPRFSPEDKYVKYRLMAKYGIKVEESK</sequence>
<dbReference type="GO" id="GO:0001522">
    <property type="term" value="P:pseudouridine synthesis"/>
    <property type="evidence" value="ECO:0007669"/>
    <property type="project" value="InterPro"/>
</dbReference>